<feature type="region of interest" description="Disordered" evidence="1">
    <location>
        <begin position="560"/>
        <end position="584"/>
    </location>
</feature>
<feature type="compositionally biased region" description="Polar residues" evidence="1">
    <location>
        <begin position="311"/>
        <end position="340"/>
    </location>
</feature>
<feature type="region of interest" description="Disordered" evidence="1">
    <location>
        <begin position="1223"/>
        <end position="1247"/>
    </location>
</feature>
<protein>
    <submittedName>
        <fullName evidence="2">Uncharacterized protein</fullName>
    </submittedName>
</protein>
<evidence type="ECO:0000313" key="2">
    <source>
        <dbReference type="EMBL" id="KRX01539.1"/>
    </source>
</evidence>
<feature type="compositionally biased region" description="Polar residues" evidence="1">
    <location>
        <begin position="573"/>
        <end position="584"/>
    </location>
</feature>
<feature type="compositionally biased region" description="Polar residues" evidence="1">
    <location>
        <begin position="909"/>
        <end position="918"/>
    </location>
</feature>
<feature type="region of interest" description="Disordered" evidence="1">
    <location>
        <begin position="687"/>
        <end position="718"/>
    </location>
</feature>
<evidence type="ECO:0000256" key="1">
    <source>
        <dbReference type="SAM" id="MobiDB-lite"/>
    </source>
</evidence>
<dbReference type="InParanoid" id="A0A0V0QGX6"/>
<sequence length="1313" mass="154056">MQNQEQQKQENKELEDNLSEKQKELRSLTLKGKKQKELFFKQLGITDSVLNKNEINLETDEENQESKNQDQNTSKNFHLNLINNVNQDNLDILKIDKQQSYQIDKDIIASESNIVSDSSPQKNNNQIYDQNEDLFQDIENLDTKNCQQAQSNQIYHFIDKNQKFSQKTENENKNNHENYLSIQNYQNQGAKCQNQKLNFNYNKNHQYSTQLNVGSDFFLQEPPCLLNMQKNKLTNQQFSKSNITQYGAKNESANSNQFNDENNQTQNKQNKIESDKGEFYNKNVTEKQNLQNHESNQLDQKNHNQYNISEKSQKNNLINNTYSKNNNHTIQSEQNNSNIKNTKELKQKIYNHDINSQKKNQEVIEIKDFGFRTENFSNKRIRQQKKRYIDDLSEDEESQIQQSQLNEFHNQNDDNQILHQNYKFPPKKVDDPCFILSNNENNDENKINQNQQYKNQQIRKPSFKSSSSSNQNLVQSITQDESVNKQLEDEQINEFQNQLNQRVNSYSGKDSANFDKKIQLAFQKQQQELKKLQLQQLKQQLQQLSEKQGQSFQNLNQLKRNQDSFKQKDSMLRSRSANMPSNQKIDQLQKKISNNSQILNNISSNQSYSQIDENQQHKQTMILSEFNAQNYQDRVTFGPYQLDADAVYQKLSIQQTNSNSPKSNKEEYDCIYQEYLKAQEQLLNQSKTQNNEYKKDVKRKNSLQTSEKNIRKSKSQKKINQEEKINIMEHLKKPIQQYRSATPKRNKNNIQNAFLNNPNQYHCFHSQNKILDNNDQQQYSYINLNNHQELNNYKNLNQAKIYSINQNQKQNQNLLKNEVGLINFEENNSTDIGKEMQNEEAFKNNFSFKPSLNKINSNSQALSSPDKLKVPENNQHQNIPYSPMIINQHKKQFNILNQNQNQNSNNSQCNEKTNQSMNSSKKDSKKKRIKIFENFDSNKSMVNQAQILPKDFQILKQIKDPFEILQTPDYPGSKTGEQIEGLVKIMVKQKVTKQVKIKNQILNINFFEIRDGRGWVHDMDPRNLNEIFMEIPSQYSTHLSQHQISLLKKQLKNSVQFEDKPFKQGDKGRNLKSKKEAMEIGEKMLQDHEKNCRSFLPIEKITVLLIVENKTGKTLKPIKQKINSGNLYTEPLNLPNNYISVFLHVKDQISFTKPKGEIVYSELIEENQNHLQNHHINNSDNNINFDYLKNEEALSSSYNNNNNNIYQPKSANNINLNLSNQNKNFYNNNNSNNNKDTNNHGSCKDSKQNIYKLNNNNPSITYTLQWEISKGQNIVNCSNNVSWDIQLYNGQKNNVVLKCCLMPNLKKSSIQLH</sequence>
<evidence type="ECO:0000313" key="3">
    <source>
        <dbReference type="Proteomes" id="UP000054937"/>
    </source>
</evidence>
<organism evidence="2 3">
    <name type="scientific">Pseudocohnilembus persalinus</name>
    <name type="common">Ciliate</name>
    <dbReference type="NCBI Taxonomy" id="266149"/>
    <lineage>
        <taxon>Eukaryota</taxon>
        <taxon>Sar</taxon>
        <taxon>Alveolata</taxon>
        <taxon>Ciliophora</taxon>
        <taxon>Intramacronucleata</taxon>
        <taxon>Oligohymenophorea</taxon>
        <taxon>Scuticociliatia</taxon>
        <taxon>Philasterida</taxon>
        <taxon>Pseudocohnilembidae</taxon>
        <taxon>Pseudocohnilembus</taxon>
    </lineage>
</organism>
<proteinExistence type="predicted"/>
<gene>
    <name evidence="2" type="ORF">PPERSA_01442</name>
</gene>
<reference evidence="2 3" key="1">
    <citation type="journal article" date="2015" name="Sci. Rep.">
        <title>Genome of the facultative scuticociliatosis pathogen Pseudocohnilembus persalinus provides insight into its virulence through horizontal gene transfer.</title>
        <authorList>
            <person name="Xiong J."/>
            <person name="Wang G."/>
            <person name="Cheng J."/>
            <person name="Tian M."/>
            <person name="Pan X."/>
            <person name="Warren A."/>
            <person name="Jiang C."/>
            <person name="Yuan D."/>
            <person name="Miao W."/>
        </authorList>
    </citation>
    <scope>NUCLEOTIDE SEQUENCE [LARGE SCALE GENOMIC DNA]</scope>
    <source>
        <strain evidence="2">36N120E</strain>
    </source>
</reference>
<feature type="compositionally biased region" description="Basic and acidic residues" evidence="1">
    <location>
        <begin position="560"/>
        <end position="572"/>
    </location>
</feature>
<feature type="region of interest" description="Disordered" evidence="1">
    <location>
        <begin position="311"/>
        <end position="341"/>
    </location>
</feature>
<accession>A0A0V0QGX6</accession>
<dbReference type="EMBL" id="LDAU01000170">
    <property type="protein sequence ID" value="KRX01539.1"/>
    <property type="molecule type" value="Genomic_DNA"/>
</dbReference>
<comment type="caution">
    <text evidence="2">The sequence shown here is derived from an EMBL/GenBank/DDBJ whole genome shotgun (WGS) entry which is preliminary data.</text>
</comment>
<feature type="region of interest" description="Disordered" evidence="1">
    <location>
        <begin position="900"/>
        <end position="926"/>
    </location>
</feature>
<feature type="region of interest" description="Disordered" evidence="1">
    <location>
        <begin position="1"/>
        <end position="23"/>
    </location>
</feature>
<feature type="compositionally biased region" description="Polar residues" evidence="1">
    <location>
        <begin position="251"/>
        <end position="269"/>
    </location>
</feature>
<feature type="compositionally biased region" description="Basic and acidic residues" evidence="1">
    <location>
        <begin position="7"/>
        <end position="23"/>
    </location>
</feature>
<keyword evidence="3" id="KW-1185">Reference proteome</keyword>
<feature type="region of interest" description="Disordered" evidence="1">
    <location>
        <begin position="251"/>
        <end position="276"/>
    </location>
</feature>
<name>A0A0V0QGX6_PSEPJ</name>
<dbReference type="Proteomes" id="UP000054937">
    <property type="component" value="Unassembled WGS sequence"/>
</dbReference>
<feature type="compositionally biased region" description="Low complexity" evidence="1">
    <location>
        <begin position="1223"/>
        <end position="1236"/>
    </location>
</feature>